<proteinExistence type="predicted"/>
<evidence type="ECO:0000313" key="3">
    <source>
        <dbReference type="Proteomes" id="UP000752696"/>
    </source>
</evidence>
<feature type="compositionally biased region" description="Basic and acidic residues" evidence="1">
    <location>
        <begin position="50"/>
        <end position="61"/>
    </location>
</feature>
<feature type="compositionally biased region" description="Basic and acidic residues" evidence="1">
    <location>
        <begin position="70"/>
        <end position="80"/>
    </location>
</feature>
<dbReference type="Proteomes" id="UP000752696">
    <property type="component" value="Unassembled WGS sequence"/>
</dbReference>
<evidence type="ECO:0000256" key="1">
    <source>
        <dbReference type="SAM" id="MobiDB-lite"/>
    </source>
</evidence>
<keyword evidence="3" id="KW-1185">Reference proteome</keyword>
<accession>A0A6V7H3A4</accession>
<dbReference type="EMBL" id="CAJDYZ010005457">
    <property type="protein sequence ID" value="CAD1472507.1"/>
    <property type="molecule type" value="Genomic_DNA"/>
</dbReference>
<feature type="non-terminal residue" evidence="2">
    <location>
        <position position="117"/>
    </location>
</feature>
<dbReference type="OrthoDB" id="421226at2759"/>
<gene>
    <name evidence="2" type="ORF">MHI_LOCUS302356</name>
</gene>
<dbReference type="AlphaFoldDB" id="A0A6V7H3A4"/>
<feature type="region of interest" description="Disordered" evidence="1">
    <location>
        <begin position="1"/>
        <end position="117"/>
    </location>
</feature>
<protein>
    <submittedName>
        <fullName evidence="2">Uncharacterized protein</fullName>
    </submittedName>
</protein>
<sequence length="117" mass="13091">MDVRGSSNRIEAKPGESRERTCLDCRENLSSRIPPPPPPPPLPLPPPGDRAAEKRGSRSESWRATAEQPVDEKQSDEGRMTKYGLARLALWRPRRSVTSQPANQQENNPLMYAESSL</sequence>
<organism evidence="2 3">
    <name type="scientific">Heterotrigona itama</name>
    <dbReference type="NCBI Taxonomy" id="395501"/>
    <lineage>
        <taxon>Eukaryota</taxon>
        <taxon>Metazoa</taxon>
        <taxon>Ecdysozoa</taxon>
        <taxon>Arthropoda</taxon>
        <taxon>Hexapoda</taxon>
        <taxon>Insecta</taxon>
        <taxon>Pterygota</taxon>
        <taxon>Neoptera</taxon>
        <taxon>Endopterygota</taxon>
        <taxon>Hymenoptera</taxon>
        <taxon>Apocrita</taxon>
        <taxon>Aculeata</taxon>
        <taxon>Apoidea</taxon>
        <taxon>Anthophila</taxon>
        <taxon>Apidae</taxon>
        <taxon>Heterotrigona</taxon>
    </lineage>
</organism>
<evidence type="ECO:0000313" key="2">
    <source>
        <dbReference type="EMBL" id="CAD1472507.1"/>
    </source>
</evidence>
<comment type="caution">
    <text evidence="2">The sequence shown here is derived from an EMBL/GenBank/DDBJ whole genome shotgun (WGS) entry which is preliminary data.</text>
</comment>
<feature type="compositionally biased region" description="Polar residues" evidence="1">
    <location>
        <begin position="96"/>
        <end position="108"/>
    </location>
</feature>
<reference evidence="2" key="1">
    <citation type="submission" date="2020-07" db="EMBL/GenBank/DDBJ databases">
        <authorList>
            <person name="Nazaruddin N."/>
        </authorList>
    </citation>
    <scope>NUCLEOTIDE SEQUENCE</scope>
</reference>
<feature type="compositionally biased region" description="Basic and acidic residues" evidence="1">
    <location>
        <begin position="10"/>
        <end position="29"/>
    </location>
</feature>
<name>A0A6V7H3A4_9HYME</name>
<feature type="compositionally biased region" description="Pro residues" evidence="1">
    <location>
        <begin position="33"/>
        <end position="48"/>
    </location>
</feature>